<keyword evidence="3" id="KW-1185">Reference proteome</keyword>
<evidence type="ECO:0000256" key="1">
    <source>
        <dbReference type="SAM" id="MobiDB-lite"/>
    </source>
</evidence>
<sequence>MNPCVSVLFGVRAASQAGSRPFPAADTPDRSRPGQTAGTIAEQSSPPRGPPSRGSSCDNTRSSHSFLASNNGTGVSLCETNASIREQAHTNSRL</sequence>
<dbReference type="Proteomes" id="UP001589575">
    <property type="component" value="Unassembled WGS sequence"/>
</dbReference>
<protein>
    <submittedName>
        <fullName evidence="2">Uncharacterized protein</fullName>
    </submittedName>
</protein>
<accession>A0ABV5G4E6</accession>
<proteinExistence type="predicted"/>
<dbReference type="EMBL" id="JBHMFI010000001">
    <property type="protein sequence ID" value="MFB9073810.1"/>
    <property type="molecule type" value="Genomic_DNA"/>
</dbReference>
<gene>
    <name evidence="2" type="ORF">ACFFX0_22445</name>
</gene>
<feature type="region of interest" description="Disordered" evidence="1">
    <location>
        <begin position="15"/>
        <end position="76"/>
    </location>
</feature>
<feature type="compositionally biased region" description="Polar residues" evidence="1">
    <location>
        <begin position="33"/>
        <end position="43"/>
    </location>
</feature>
<evidence type="ECO:0000313" key="2">
    <source>
        <dbReference type="EMBL" id="MFB9073810.1"/>
    </source>
</evidence>
<name>A0ABV5G4E6_9MICC</name>
<feature type="compositionally biased region" description="Polar residues" evidence="1">
    <location>
        <begin position="57"/>
        <end position="76"/>
    </location>
</feature>
<organism evidence="2 3">
    <name type="scientific">Citricoccus parietis</name>
    <dbReference type="NCBI Taxonomy" id="592307"/>
    <lineage>
        <taxon>Bacteria</taxon>
        <taxon>Bacillati</taxon>
        <taxon>Actinomycetota</taxon>
        <taxon>Actinomycetes</taxon>
        <taxon>Micrococcales</taxon>
        <taxon>Micrococcaceae</taxon>
        <taxon>Citricoccus</taxon>
    </lineage>
</organism>
<evidence type="ECO:0000313" key="3">
    <source>
        <dbReference type="Proteomes" id="UP001589575"/>
    </source>
</evidence>
<comment type="caution">
    <text evidence="2">The sequence shown here is derived from an EMBL/GenBank/DDBJ whole genome shotgun (WGS) entry which is preliminary data.</text>
</comment>
<reference evidence="2 3" key="1">
    <citation type="submission" date="2024-09" db="EMBL/GenBank/DDBJ databases">
        <authorList>
            <person name="Sun Q."/>
            <person name="Mori K."/>
        </authorList>
    </citation>
    <scope>NUCLEOTIDE SEQUENCE [LARGE SCALE GENOMIC DNA]</scope>
    <source>
        <strain evidence="2 3">CCM 7609</strain>
    </source>
</reference>